<sequence length="117" mass="12744">MSVPKKYDDIDFTPPAAAADAAEKGLELRRKFGRGGTDVGVARARDLKNRKTVSPDTVERMVNYFARHEVDKRAGNFGDDDDPSAGYIAWLLWGGDPGREWADGVADKMEKADAAAS</sequence>
<dbReference type="AlphaFoldDB" id="A0A438AFI2"/>
<accession>A0A438AFI2</accession>
<dbReference type="RefSeq" id="WP_127906963.1">
    <property type="nucleotide sequence ID" value="NZ_RQXX01000004.1"/>
</dbReference>
<gene>
    <name evidence="1" type="ORF">EKE94_12435</name>
</gene>
<dbReference type="OrthoDB" id="7270696at2"/>
<name>A0A438AFI2_9RHOB</name>
<evidence type="ECO:0000313" key="2">
    <source>
        <dbReference type="Proteomes" id="UP000285908"/>
    </source>
</evidence>
<keyword evidence="2" id="KW-1185">Reference proteome</keyword>
<proteinExistence type="predicted"/>
<protein>
    <submittedName>
        <fullName evidence="1">Uncharacterized protein</fullName>
    </submittedName>
</protein>
<organism evidence="1 2">
    <name type="scientific">Mesobaculum littorinae</name>
    <dbReference type="NCBI Taxonomy" id="2486419"/>
    <lineage>
        <taxon>Bacteria</taxon>
        <taxon>Pseudomonadati</taxon>
        <taxon>Pseudomonadota</taxon>
        <taxon>Alphaproteobacteria</taxon>
        <taxon>Rhodobacterales</taxon>
        <taxon>Roseobacteraceae</taxon>
        <taxon>Mesobaculum</taxon>
    </lineage>
</organism>
<reference evidence="1 2" key="1">
    <citation type="submission" date="2018-11" db="EMBL/GenBank/DDBJ databases">
        <title>Mesobaculum littorinae gen. nov., sp. nov., isolated from Littorina scabra that represents a novel genus of the order Rhodobacteraceae.</title>
        <authorList>
            <person name="Li F."/>
        </authorList>
    </citation>
    <scope>NUCLEOTIDE SEQUENCE [LARGE SCALE GENOMIC DNA]</scope>
    <source>
        <strain evidence="1 2">M0103</strain>
    </source>
</reference>
<dbReference type="EMBL" id="RQXX01000004">
    <property type="protein sequence ID" value="RVV97367.1"/>
    <property type="molecule type" value="Genomic_DNA"/>
</dbReference>
<evidence type="ECO:0000313" key="1">
    <source>
        <dbReference type="EMBL" id="RVV97367.1"/>
    </source>
</evidence>
<comment type="caution">
    <text evidence="1">The sequence shown here is derived from an EMBL/GenBank/DDBJ whole genome shotgun (WGS) entry which is preliminary data.</text>
</comment>
<dbReference type="Proteomes" id="UP000285908">
    <property type="component" value="Unassembled WGS sequence"/>
</dbReference>